<organism evidence="2 3">
    <name type="scientific">Hibiscus sabdariffa</name>
    <name type="common">roselle</name>
    <dbReference type="NCBI Taxonomy" id="183260"/>
    <lineage>
        <taxon>Eukaryota</taxon>
        <taxon>Viridiplantae</taxon>
        <taxon>Streptophyta</taxon>
        <taxon>Embryophyta</taxon>
        <taxon>Tracheophyta</taxon>
        <taxon>Spermatophyta</taxon>
        <taxon>Magnoliopsida</taxon>
        <taxon>eudicotyledons</taxon>
        <taxon>Gunneridae</taxon>
        <taxon>Pentapetalae</taxon>
        <taxon>rosids</taxon>
        <taxon>malvids</taxon>
        <taxon>Malvales</taxon>
        <taxon>Malvaceae</taxon>
        <taxon>Malvoideae</taxon>
        <taxon>Hibiscus</taxon>
    </lineage>
</organism>
<evidence type="ECO:0000313" key="2">
    <source>
        <dbReference type="EMBL" id="KAK8580879.1"/>
    </source>
</evidence>
<proteinExistence type="predicted"/>
<dbReference type="EMBL" id="JBBPBM010000006">
    <property type="protein sequence ID" value="KAK8580879.1"/>
    <property type="molecule type" value="Genomic_DNA"/>
</dbReference>
<evidence type="ECO:0000313" key="3">
    <source>
        <dbReference type="Proteomes" id="UP001472677"/>
    </source>
</evidence>
<comment type="caution">
    <text evidence="2">The sequence shown here is derived from an EMBL/GenBank/DDBJ whole genome shotgun (WGS) entry which is preliminary data.</text>
</comment>
<evidence type="ECO:0000256" key="1">
    <source>
        <dbReference type="SAM" id="MobiDB-lite"/>
    </source>
</evidence>
<dbReference type="Proteomes" id="UP001472677">
    <property type="component" value="Unassembled WGS sequence"/>
</dbReference>
<accession>A0ABR2FIV4</accession>
<feature type="region of interest" description="Disordered" evidence="1">
    <location>
        <begin position="1"/>
        <end position="46"/>
    </location>
</feature>
<gene>
    <name evidence="2" type="ORF">V6N12_071130</name>
</gene>
<reference evidence="2 3" key="1">
    <citation type="journal article" date="2024" name="G3 (Bethesda)">
        <title>Genome assembly of Hibiscus sabdariffa L. provides insights into metabolisms of medicinal natural products.</title>
        <authorList>
            <person name="Kim T."/>
        </authorList>
    </citation>
    <scope>NUCLEOTIDE SEQUENCE [LARGE SCALE GENOMIC DNA]</scope>
    <source>
        <strain evidence="2">TK-2024</strain>
        <tissue evidence="2">Old leaves</tissue>
    </source>
</reference>
<protein>
    <submittedName>
        <fullName evidence="2">Uncharacterized protein</fullName>
    </submittedName>
</protein>
<sequence>MDGCLAAEVGADQKSNKRRVAPSHRDGLSSRQAGKFNPISSSSLTKGFHRSKWSFSFPFSQFFWYKEESIIILFPKQENGNSS</sequence>
<name>A0ABR2FIV4_9ROSI</name>
<keyword evidence="3" id="KW-1185">Reference proteome</keyword>